<dbReference type="EMBL" id="KN433007">
    <property type="protein sequence ID" value="KHG25592.1"/>
    <property type="molecule type" value="Genomic_DNA"/>
</dbReference>
<proteinExistence type="predicted"/>
<evidence type="ECO:0000313" key="2">
    <source>
        <dbReference type="Proteomes" id="UP000032142"/>
    </source>
</evidence>
<evidence type="ECO:0000313" key="1">
    <source>
        <dbReference type="EMBL" id="KHG25592.1"/>
    </source>
</evidence>
<dbReference type="AlphaFoldDB" id="A0A0B0PL24"/>
<sequence>MVTLVTCHLYPNLFLRFKRDFLLIETVKLVHTINHTVHAILKHLNTIILKLI</sequence>
<gene>
    <name evidence="1" type="ORF">F383_32158</name>
</gene>
<protein>
    <submittedName>
        <fullName evidence="1">Uncharacterized protein</fullName>
    </submittedName>
</protein>
<keyword evidence="2" id="KW-1185">Reference proteome</keyword>
<accession>A0A0B0PL24</accession>
<name>A0A0B0PL24_GOSAR</name>
<dbReference type="Proteomes" id="UP000032142">
    <property type="component" value="Unassembled WGS sequence"/>
</dbReference>
<reference evidence="2" key="1">
    <citation type="submission" date="2014-09" db="EMBL/GenBank/DDBJ databases">
        <authorList>
            <person name="Mudge J."/>
            <person name="Ramaraj T."/>
            <person name="Lindquist I.E."/>
            <person name="Bharti A.K."/>
            <person name="Sundararajan A."/>
            <person name="Cameron C.T."/>
            <person name="Woodward J.E."/>
            <person name="May G.D."/>
            <person name="Brubaker C."/>
            <person name="Broadhvest J."/>
            <person name="Wilkins T.A."/>
        </authorList>
    </citation>
    <scope>NUCLEOTIDE SEQUENCE</scope>
    <source>
        <strain evidence="2">cv. AKA8401</strain>
    </source>
</reference>
<organism evidence="1 2">
    <name type="scientific">Gossypium arboreum</name>
    <name type="common">Tree cotton</name>
    <name type="synonym">Gossypium nanking</name>
    <dbReference type="NCBI Taxonomy" id="29729"/>
    <lineage>
        <taxon>Eukaryota</taxon>
        <taxon>Viridiplantae</taxon>
        <taxon>Streptophyta</taxon>
        <taxon>Embryophyta</taxon>
        <taxon>Tracheophyta</taxon>
        <taxon>Spermatophyta</taxon>
        <taxon>Magnoliopsida</taxon>
        <taxon>eudicotyledons</taxon>
        <taxon>Gunneridae</taxon>
        <taxon>Pentapetalae</taxon>
        <taxon>rosids</taxon>
        <taxon>malvids</taxon>
        <taxon>Malvales</taxon>
        <taxon>Malvaceae</taxon>
        <taxon>Malvoideae</taxon>
        <taxon>Gossypium</taxon>
    </lineage>
</organism>